<feature type="compositionally biased region" description="Low complexity" evidence="1">
    <location>
        <begin position="1"/>
        <end position="16"/>
    </location>
</feature>
<gene>
    <name evidence="2" type="ORF">FRV6_11809</name>
</gene>
<feature type="region of interest" description="Disordered" evidence="1">
    <location>
        <begin position="60"/>
        <end position="112"/>
    </location>
</feature>
<protein>
    <submittedName>
        <fullName evidence="2">Uncharacterized protein</fullName>
    </submittedName>
</protein>
<evidence type="ECO:0000256" key="1">
    <source>
        <dbReference type="SAM" id="MobiDB-lite"/>
    </source>
</evidence>
<feature type="compositionally biased region" description="Polar residues" evidence="1">
    <location>
        <begin position="27"/>
        <end position="38"/>
    </location>
</feature>
<reference evidence="3" key="1">
    <citation type="submission" date="2016-09" db="EMBL/GenBank/DDBJ databases">
        <authorList>
            <person name="Guldener U."/>
        </authorList>
    </citation>
    <scope>NUCLEOTIDE SEQUENCE [LARGE SCALE GENOMIC DNA]</scope>
    <source>
        <strain evidence="3">V64-1</strain>
    </source>
</reference>
<name>A0A2H3TG97_FUSOX</name>
<dbReference type="VEuPathDB" id="FungiDB:HZS61_017888"/>
<evidence type="ECO:0000313" key="3">
    <source>
        <dbReference type="Proteomes" id="UP000219369"/>
    </source>
</evidence>
<dbReference type="OrthoDB" id="5090509at2759"/>
<organism evidence="2 3">
    <name type="scientific">Fusarium oxysporum</name>
    <name type="common">Fusarium vascular wilt</name>
    <dbReference type="NCBI Taxonomy" id="5507"/>
    <lineage>
        <taxon>Eukaryota</taxon>
        <taxon>Fungi</taxon>
        <taxon>Dikarya</taxon>
        <taxon>Ascomycota</taxon>
        <taxon>Pezizomycotina</taxon>
        <taxon>Sordariomycetes</taxon>
        <taxon>Hypocreomycetidae</taxon>
        <taxon>Hypocreales</taxon>
        <taxon>Nectriaceae</taxon>
        <taxon>Fusarium</taxon>
        <taxon>Fusarium oxysporum species complex</taxon>
    </lineage>
</organism>
<feature type="compositionally biased region" description="Low complexity" evidence="1">
    <location>
        <begin position="103"/>
        <end position="112"/>
    </location>
</feature>
<dbReference type="EMBL" id="FMJY01000007">
    <property type="protein sequence ID" value="SCO87682.1"/>
    <property type="molecule type" value="Genomic_DNA"/>
</dbReference>
<evidence type="ECO:0000313" key="2">
    <source>
        <dbReference type="EMBL" id="SCO87682.1"/>
    </source>
</evidence>
<dbReference type="Proteomes" id="UP000219369">
    <property type="component" value="Unassembled WGS sequence"/>
</dbReference>
<feature type="region of interest" description="Disordered" evidence="1">
    <location>
        <begin position="1"/>
        <end position="43"/>
    </location>
</feature>
<dbReference type="VEuPathDB" id="FungiDB:FOZG_04470"/>
<feature type="compositionally biased region" description="Pro residues" evidence="1">
    <location>
        <begin position="75"/>
        <end position="86"/>
    </location>
</feature>
<accession>A0A2H3TG97</accession>
<dbReference type="AlphaFoldDB" id="A0A2H3TG97"/>
<proteinExistence type="predicted"/>
<sequence>MASASGLLSPGGSRPGSPGPGVKPAFSLTTESDNSGNLGQAALDSMTADQLEAIMNAIAAKRGGSGGAPGAQPAGQPPAGQPPAGQPPAERQPPAGQPPAGQPPAERQPPAGSIESYEDTFLVTMEKTLPDLHKMCFESNVLSDYILQGCREFKGRHVDRDLVDFLVHMEYQADKNETDEQMKEEIIKYVQNPTSPLPVMEEKHAAAKQQMQDLRIAAVARYYTDAELEFLRKHAPKHLPKIASDIDLLADFTFKFCPEFKERHPKDDIFELLCFGELMRTFFPKDADAKIQEFIQTKELPRIEDMKFGNDTDLAQQRRQQALNVLEGLRKPQPGNVDPAAFYDAAERRNFRKQFIATAEDPAADRCVINDPEIKEPVEATIIGRHPHRRKWLICAIPTNNSKYGKLERFPTIDGDQHRDILENYSLKGSDRTIPVGSLLDLRGISMEEFELNGVILLPWGNDIRISGLGLSNSRNREFKMFSKTVLCQKWGRSGLAMLHAHLQKCGSTIPAGKNKNELELQPKSWYGP</sequence>
<dbReference type="VEuPathDB" id="FungiDB:FOMG_16447"/>